<comment type="caution">
    <text evidence="2">The sequence shown here is derived from an EMBL/GenBank/DDBJ whole genome shotgun (WGS) entry which is preliminary data.</text>
</comment>
<evidence type="ECO:0000313" key="2">
    <source>
        <dbReference type="EMBL" id="KOO25641.1"/>
    </source>
</evidence>
<name>A0A0M0JGB3_9EUKA</name>
<proteinExistence type="predicted"/>
<feature type="compositionally biased region" description="Low complexity" evidence="1">
    <location>
        <begin position="105"/>
        <end position="118"/>
    </location>
</feature>
<reference evidence="3" key="1">
    <citation type="journal article" date="2015" name="PLoS Genet.">
        <title>Genome Sequence and Transcriptome Analyses of Chrysochromulina tobin: Metabolic Tools for Enhanced Algal Fitness in the Prominent Order Prymnesiales (Haptophyceae).</title>
        <authorList>
            <person name="Hovde B.T."/>
            <person name="Deodato C.R."/>
            <person name="Hunsperger H.M."/>
            <person name="Ryken S.A."/>
            <person name="Yost W."/>
            <person name="Jha R.K."/>
            <person name="Patterson J."/>
            <person name="Monnat R.J. Jr."/>
            <person name="Barlow S.B."/>
            <person name="Starkenburg S.R."/>
            <person name="Cattolico R.A."/>
        </authorList>
    </citation>
    <scope>NUCLEOTIDE SEQUENCE</scope>
    <source>
        <strain evidence="3">CCMP291</strain>
    </source>
</reference>
<accession>A0A0M0JGB3</accession>
<dbReference type="AlphaFoldDB" id="A0A0M0JGB3"/>
<sequence length="173" mass="18349">MLNTETDTEKLSVQPRPDAAQAPEQAKNQTVSQPCDLEHAEQQTQHLAQQQSQQQLLLLTQQQEASSDATAASAQPQLGGAHASEQAQELQAAVQPRVPARVELQTQHPAPQQSQQQTLPGGRGGRERTVSGEMLARAEGAAGTSSEPAATSNAAQTDWGYGFDEEVGYPGEG</sequence>
<feature type="compositionally biased region" description="Polar residues" evidence="1">
    <location>
        <begin position="143"/>
        <end position="156"/>
    </location>
</feature>
<gene>
    <name evidence="2" type="ORF">Ctob_003633</name>
</gene>
<feature type="compositionally biased region" description="Low complexity" evidence="1">
    <location>
        <begin position="42"/>
        <end position="67"/>
    </location>
</feature>
<feature type="region of interest" description="Disordered" evidence="1">
    <location>
        <begin position="1"/>
        <end position="173"/>
    </location>
</feature>
<evidence type="ECO:0000256" key="1">
    <source>
        <dbReference type="SAM" id="MobiDB-lite"/>
    </source>
</evidence>
<protein>
    <submittedName>
        <fullName evidence="2">Uncharacterized protein</fullName>
    </submittedName>
</protein>
<dbReference type="Proteomes" id="UP000037460">
    <property type="component" value="Unassembled WGS sequence"/>
</dbReference>
<organism evidence="2 3">
    <name type="scientific">Chrysochromulina tobinii</name>
    <dbReference type="NCBI Taxonomy" id="1460289"/>
    <lineage>
        <taxon>Eukaryota</taxon>
        <taxon>Haptista</taxon>
        <taxon>Haptophyta</taxon>
        <taxon>Prymnesiophyceae</taxon>
        <taxon>Prymnesiales</taxon>
        <taxon>Chrysochromulinaceae</taxon>
        <taxon>Chrysochromulina</taxon>
    </lineage>
</organism>
<evidence type="ECO:0000313" key="3">
    <source>
        <dbReference type="Proteomes" id="UP000037460"/>
    </source>
</evidence>
<dbReference type="EMBL" id="JWZX01002948">
    <property type="protein sequence ID" value="KOO25641.1"/>
    <property type="molecule type" value="Genomic_DNA"/>
</dbReference>
<keyword evidence="3" id="KW-1185">Reference proteome</keyword>